<sequence>MGNGSCGHLLDECYGHSYLHSVKDVGAWEMQRREENSTNPALPPVNIKST</sequence>
<reference evidence="2" key="1">
    <citation type="journal article" date="2011" name="Nat. Biotechnol.">
        <title>The genomic sequence of the Chinese hamster ovary (CHO)-K1 cell line.</title>
        <authorList>
            <person name="Xu X."/>
            <person name="Nagarajan H."/>
            <person name="Lewis N.E."/>
            <person name="Pan S."/>
            <person name="Cai Z."/>
            <person name="Liu X."/>
            <person name="Chen W."/>
            <person name="Xie M."/>
            <person name="Wang W."/>
            <person name="Hammond S."/>
            <person name="Andersen M.R."/>
            <person name="Neff N."/>
            <person name="Passarelli B."/>
            <person name="Koh W."/>
            <person name="Fan H.C."/>
            <person name="Wang J."/>
            <person name="Gui Y."/>
            <person name="Lee K.H."/>
            <person name="Betenbaugh M.J."/>
            <person name="Quake S.R."/>
            <person name="Famili I."/>
            <person name="Palsson B.O."/>
            <person name="Wang J."/>
        </authorList>
    </citation>
    <scope>NUCLEOTIDE SEQUENCE [LARGE SCALE GENOMIC DNA]</scope>
    <source>
        <strain evidence="2">CHO K1 cell line</strain>
    </source>
</reference>
<dbReference type="EMBL" id="JH017339">
    <property type="protein sequence ID" value="EGV91309.1"/>
    <property type="molecule type" value="Genomic_DNA"/>
</dbReference>
<evidence type="ECO:0000313" key="2">
    <source>
        <dbReference type="Proteomes" id="UP000001075"/>
    </source>
</evidence>
<organism evidence="1 2">
    <name type="scientific">Cricetulus griseus</name>
    <name type="common">Chinese hamster</name>
    <name type="synonym">Cricetulus barabensis griseus</name>
    <dbReference type="NCBI Taxonomy" id="10029"/>
    <lineage>
        <taxon>Eukaryota</taxon>
        <taxon>Metazoa</taxon>
        <taxon>Chordata</taxon>
        <taxon>Craniata</taxon>
        <taxon>Vertebrata</taxon>
        <taxon>Euteleostomi</taxon>
        <taxon>Mammalia</taxon>
        <taxon>Eutheria</taxon>
        <taxon>Euarchontoglires</taxon>
        <taxon>Glires</taxon>
        <taxon>Rodentia</taxon>
        <taxon>Myomorpha</taxon>
        <taxon>Muroidea</taxon>
        <taxon>Cricetidae</taxon>
        <taxon>Cricetinae</taxon>
        <taxon>Cricetulus</taxon>
    </lineage>
</organism>
<dbReference type="AlphaFoldDB" id="G3IPW2"/>
<protein>
    <submittedName>
        <fullName evidence="1">Uncharacterized protein</fullName>
    </submittedName>
</protein>
<gene>
    <name evidence="1" type="ORF">I79_026045</name>
</gene>
<proteinExistence type="predicted"/>
<name>G3IPW2_CRIGR</name>
<accession>G3IPW2</accession>
<dbReference type="InParanoid" id="G3IPW2"/>
<dbReference type="Proteomes" id="UP000001075">
    <property type="component" value="Unassembled WGS sequence"/>
</dbReference>
<evidence type="ECO:0000313" key="1">
    <source>
        <dbReference type="EMBL" id="EGV91309.1"/>
    </source>
</evidence>